<gene>
    <name evidence="7" type="ORF">APZ42_024500</name>
</gene>
<dbReference type="PRINTS" id="PR00722">
    <property type="entry name" value="CHYMOTRYPSIN"/>
</dbReference>
<accession>A0A164TXN6</accession>
<evidence type="ECO:0000313" key="7">
    <source>
        <dbReference type="EMBL" id="KZS10860.1"/>
    </source>
</evidence>
<dbReference type="GO" id="GO:0006508">
    <property type="term" value="P:proteolysis"/>
    <property type="evidence" value="ECO:0007669"/>
    <property type="project" value="InterPro"/>
</dbReference>
<feature type="compositionally biased region" description="Basic residues" evidence="4">
    <location>
        <begin position="1"/>
        <end position="10"/>
    </location>
</feature>
<keyword evidence="3" id="KW-1015">Disulfide bond</keyword>
<name>A0A164TXN6_9CRUS</name>
<protein>
    <submittedName>
        <fullName evidence="7">Serine proteinase stubble</fullName>
    </submittedName>
</protein>
<dbReference type="Pfam" id="PF18322">
    <property type="entry name" value="CLIP_1"/>
    <property type="match status" value="1"/>
</dbReference>
<evidence type="ECO:0000259" key="6">
    <source>
        <dbReference type="PROSITE" id="PS50240"/>
    </source>
</evidence>
<dbReference type="EMBL" id="LRGB01001663">
    <property type="protein sequence ID" value="KZS10860.1"/>
    <property type="molecule type" value="Genomic_DNA"/>
</dbReference>
<dbReference type="InterPro" id="IPR041515">
    <property type="entry name" value="PPAF-2-like_Clip"/>
</dbReference>
<evidence type="ECO:0000256" key="3">
    <source>
        <dbReference type="ARBA" id="ARBA00023157"/>
    </source>
</evidence>
<feature type="transmembrane region" description="Helical" evidence="5">
    <location>
        <begin position="40"/>
        <end position="60"/>
    </location>
</feature>
<dbReference type="STRING" id="35525.A0A164TXN6"/>
<dbReference type="SMART" id="SM00020">
    <property type="entry name" value="Tryp_SPc"/>
    <property type="match status" value="1"/>
</dbReference>
<keyword evidence="5" id="KW-1133">Transmembrane helix</keyword>
<evidence type="ECO:0000313" key="8">
    <source>
        <dbReference type="Proteomes" id="UP000076858"/>
    </source>
</evidence>
<dbReference type="SUPFAM" id="SSF50494">
    <property type="entry name" value="Trypsin-like serine proteases"/>
    <property type="match status" value="1"/>
</dbReference>
<keyword evidence="2" id="KW-0964">Secreted</keyword>
<evidence type="ECO:0000256" key="2">
    <source>
        <dbReference type="ARBA" id="ARBA00022525"/>
    </source>
</evidence>
<keyword evidence="5" id="KW-0472">Membrane</keyword>
<evidence type="ECO:0000256" key="5">
    <source>
        <dbReference type="SAM" id="Phobius"/>
    </source>
</evidence>
<dbReference type="Gene3D" id="2.40.10.10">
    <property type="entry name" value="Trypsin-like serine proteases"/>
    <property type="match status" value="1"/>
</dbReference>
<comment type="caution">
    <text evidence="7">The sequence shown here is derived from an EMBL/GenBank/DDBJ whole genome shotgun (WGS) entry which is preliminary data.</text>
</comment>
<dbReference type="FunFam" id="2.40.10.10:FF:000038">
    <property type="entry name" value="Serine protease"/>
    <property type="match status" value="1"/>
</dbReference>
<comment type="subcellular location">
    <subcellularLocation>
        <location evidence="1">Secreted</location>
    </subcellularLocation>
</comment>
<dbReference type="Pfam" id="PF00089">
    <property type="entry name" value="Trypsin"/>
    <property type="match status" value="1"/>
</dbReference>
<feature type="domain" description="Peptidase S1" evidence="6">
    <location>
        <begin position="226"/>
        <end position="491"/>
    </location>
</feature>
<evidence type="ECO:0000256" key="1">
    <source>
        <dbReference type="ARBA" id="ARBA00004613"/>
    </source>
</evidence>
<dbReference type="InterPro" id="IPR018114">
    <property type="entry name" value="TRYPSIN_HIS"/>
</dbReference>
<dbReference type="PROSITE" id="PS50240">
    <property type="entry name" value="TRYPSIN_DOM"/>
    <property type="match status" value="1"/>
</dbReference>
<dbReference type="PANTHER" id="PTHR24258:SF129">
    <property type="entry name" value="LP15124P-RELATED"/>
    <property type="match status" value="1"/>
</dbReference>
<dbReference type="InterPro" id="IPR001254">
    <property type="entry name" value="Trypsin_dom"/>
</dbReference>
<dbReference type="InterPro" id="IPR043504">
    <property type="entry name" value="Peptidase_S1_PA_chymotrypsin"/>
</dbReference>
<dbReference type="PROSITE" id="PS00134">
    <property type="entry name" value="TRYPSIN_HIS"/>
    <property type="match status" value="1"/>
</dbReference>
<organism evidence="7 8">
    <name type="scientific">Daphnia magna</name>
    <dbReference type="NCBI Taxonomy" id="35525"/>
    <lineage>
        <taxon>Eukaryota</taxon>
        <taxon>Metazoa</taxon>
        <taxon>Ecdysozoa</taxon>
        <taxon>Arthropoda</taxon>
        <taxon>Crustacea</taxon>
        <taxon>Branchiopoda</taxon>
        <taxon>Diplostraca</taxon>
        <taxon>Cladocera</taxon>
        <taxon>Anomopoda</taxon>
        <taxon>Daphniidae</taxon>
        <taxon>Daphnia</taxon>
    </lineage>
</organism>
<evidence type="ECO:0000256" key="4">
    <source>
        <dbReference type="SAM" id="MobiDB-lite"/>
    </source>
</evidence>
<dbReference type="PANTHER" id="PTHR24258">
    <property type="entry name" value="SERINE PROTEASE-RELATED"/>
    <property type="match status" value="1"/>
</dbReference>
<keyword evidence="8" id="KW-1185">Reference proteome</keyword>
<dbReference type="InterPro" id="IPR009003">
    <property type="entry name" value="Peptidase_S1_PA"/>
</dbReference>
<dbReference type="OrthoDB" id="6261922at2759"/>
<dbReference type="GO" id="GO:0004252">
    <property type="term" value="F:serine-type endopeptidase activity"/>
    <property type="evidence" value="ECO:0007669"/>
    <property type="project" value="InterPro"/>
</dbReference>
<proteinExistence type="predicted"/>
<keyword evidence="5" id="KW-0812">Transmembrane</keyword>
<feature type="region of interest" description="Disordered" evidence="4">
    <location>
        <begin position="1"/>
        <end position="20"/>
    </location>
</feature>
<dbReference type="GO" id="GO:0005576">
    <property type="term" value="C:extracellular region"/>
    <property type="evidence" value="ECO:0007669"/>
    <property type="project" value="UniProtKB-SubCell"/>
</dbReference>
<sequence>MWKSKEKKSKWMPQTAANTGSPLPFQSQTLGRQLALDYGMLFKVLVTFVVLTGCCCWASRIKRQEDGEFWWLNKEKPVDDEALVEPIAEAKSNSPDESKIANIKQESSIDSTVVAQILSSGPETAGKFSPHPGVCVCVPYYLCNEGQIITDGAGIIDIRKKPPTRNVTIEAKSIRKRDVPPVPNGLVGGNCPGSIEVCCKMPTPEPIPEIVPTVPLGPKYVSTCGVRNGDGLNVRITNFKDNESQYGEFPWMVAILRPTVSAAGKTNDVYQCGGSLIHPSVVLTAAHCVVGKDPKSLKIRVGEWDTQSAYEFFPHQDRLVVDAVIHEQYFSAALFNDVALLFLAEPVDLGPEADVVCIPQPNQVFDGSRCFATGWGKDQFGQAGKYQHVLKKIELPLVPHPTCESSLRKTRLGQAFKLHESFVCAGGEPGKDTCKGDGGSPLVCPIPGERKPPRYVQVGIVAWGIGCGENGVPGVYASIPHASSWIADKISKRFNLSPDYFLKQLPSSMV</sequence>
<dbReference type="Proteomes" id="UP000076858">
    <property type="component" value="Unassembled WGS sequence"/>
</dbReference>
<dbReference type="CDD" id="cd00190">
    <property type="entry name" value="Tryp_SPc"/>
    <property type="match status" value="1"/>
</dbReference>
<dbReference type="AlphaFoldDB" id="A0A164TXN6"/>
<reference evidence="7 8" key="1">
    <citation type="submission" date="2016-03" db="EMBL/GenBank/DDBJ databases">
        <title>EvidentialGene: Evidence-directed Construction of Genes on Genomes.</title>
        <authorList>
            <person name="Gilbert D.G."/>
            <person name="Choi J.-H."/>
            <person name="Mockaitis K."/>
            <person name="Colbourne J."/>
            <person name="Pfrender M."/>
        </authorList>
    </citation>
    <scope>NUCLEOTIDE SEQUENCE [LARGE SCALE GENOMIC DNA]</scope>
    <source>
        <strain evidence="7 8">Xinb3</strain>
        <tissue evidence="7">Complete organism</tissue>
    </source>
</reference>
<dbReference type="InterPro" id="IPR001314">
    <property type="entry name" value="Peptidase_S1A"/>
</dbReference>